<evidence type="ECO:0000313" key="3">
    <source>
        <dbReference type="EMBL" id="KPJ04593.1"/>
    </source>
</evidence>
<organism evidence="3 4">
    <name type="scientific">Papilio xuthus</name>
    <name type="common">Asian swallowtail butterfly</name>
    <dbReference type="NCBI Taxonomy" id="66420"/>
    <lineage>
        <taxon>Eukaryota</taxon>
        <taxon>Metazoa</taxon>
        <taxon>Ecdysozoa</taxon>
        <taxon>Arthropoda</taxon>
        <taxon>Hexapoda</taxon>
        <taxon>Insecta</taxon>
        <taxon>Pterygota</taxon>
        <taxon>Neoptera</taxon>
        <taxon>Endopterygota</taxon>
        <taxon>Lepidoptera</taxon>
        <taxon>Glossata</taxon>
        <taxon>Ditrysia</taxon>
        <taxon>Papilionoidea</taxon>
        <taxon>Papilionidae</taxon>
        <taxon>Papilioninae</taxon>
        <taxon>Papilio</taxon>
    </lineage>
</organism>
<name>A0A0N1I3U9_PAPXU</name>
<keyword evidence="2" id="KW-1133">Transmembrane helix</keyword>
<keyword evidence="4" id="KW-1185">Reference proteome</keyword>
<protein>
    <submittedName>
        <fullName evidence="3">Voltage-dependent calcium channel type D subunit alpha-1</fullName>
    </submittedName>
</protein>
<evidence type="ECO:0000256" key="2">
    <source>
        <dbReference type="SAM" id="Phobius"/>
    </source>
</evidence>
<reference evidence="3 4" key="1">
    <citation type="journal article" date="2015" name="Nat. Commun.">
        <title>Outbred genome sequencing and CRISPR/Cas9 gene editing in butterflies.</title>
        <authorList>
            <person name="Li X."/>
            <person name="Fan D."/>
            <person name="Zhang W."/>
            <person name="Liu G."/>
            <person name="Zhang L."/>
            <person name="Zhao L."/>
            <person name="Fang X."/>
            <person name="Chen L."/>
            <person name="Dong Y."/>
            <person name="Chen Y."/>
            <person name="Ding Y."/>
            <person name="Zhao R."/>
            <person name="Feng M."/>
            <person name="Zhu Y."/>
            <person name="Feng Y."/>
            <person name="Jiang X."/>
            <person name="Zhu D."/>
            <person name="Xiang H."/>
            <person name="Feng X."/>
            <person name="Li S."/>
            <person name="Wang J."/>
            <person name="Zhang G."/>
            <person name="Kronforst M.R."/>
            <person name="Wang W."/>
        </authorList>
    </citation>
    <scope>NUCLEOTIDE SEQUENCE [LARGE SCALE GENOMIC DNA]</scope>
    <source>
        <strain evidence="3">Ya'a_city_454_Px</strain>
        <tissue evidence="3">Whole body</tissue>
    </source>
</reference>
<evidence type="ECO:0000256" key="1">
    <source>
        <dbReference type="SAM" id="MobiDB-lite"/>
    </source>
</evidence>
<dbReference type="AlphaFoldDB" id="A0A0N1I3U9"/>
<accession>A0A0N1I3U9</accession>
<dbReference type="EMBL" id="KQ458883">
    <property type="protein sequence ID" value="KPJ04593.1"/>
    <property type="molecule type" value="Genomic_DNA"/>
</dbReference>
<feature type="compositionally biased region" description="Polar residues" evidence="1">
    <location>
        <begin position="1"/>
        <end position="12"/>
    </location>
</feature>
<evidence type="ECO:0000313" key="4">
    <source>
        <dbReference type="Proteomes" id="UP000053268"/>
    </source>
</evidence>
<keyword evidence="2" id="KW-0812">Transmembrane</keyword>
<gene>
    <name evidence="3" type="ORF">RR46_01036</name>
</gene>
<dbReference type="Proteomes" id="UP000053268">
    <property type="component" value="Unassembled WGS sequence"/>
</dbReference>
<sequence length="107" mass="12001">MATDPTQVTGATTPGADSLGPDTGQALVAQPKKPARPRGKPQPEKPKRSLFCLGLKNPLRKLCYDIVEWKYPLLKFIYPILSVISYLKCLIMCLVEIYIKRKIKISE</sequence>
<keyword evidence="2" id="KW-0472">Membrane</keyword>
<feature type="transmembrane region" description="Helical" evidence="2">
    <location>
        <begin position="76"/>
        <end position="99"/>
    </location>
</feature>
<dbReference type="STRING" id="66420.A0A0N1I3U9"/>
<proteinExistence type="predicted"/>
<feature type="region of interest" description="Disordered" evidence="1">
    <location>
        <begin position="1"/>
        <end position="48"/>
    </location>
</feature>